<dbReference type="Proteomes" id="UP000015729">
    <property type="component" value="Unassembled WGS sequence"/>
</dbReference>
<feature type="transmembrane region" description="Helical" evidence="1">
    <location>
        <begin position="119"/>
        <end position="139"/>
    </location>
</feature>
<feature type="non-terminal residue" evidence="2">
    <location>
        <position position="1"/>
    </location>
</feature>
<evidence type="ECO:0000256" key="1">
    <source>
        <dbReference type="SAM" id="Phobius"/>
    </source>
</evidence>
<name>S6VB16_PSESF</name>
<evidence type="ECO:0000313" key="3">
    <source>
        <dbReference type="Proteomes" id="UP000015729"/>
    </source>
</evidence>
<dbReference type="EMBL" id="AOKG01000084">
    <property type="protein sequence ID" value="EPN64008.1"/>
    <property type="molecule type" value="Genomic_DNA"/>
</dbReference>
<gene>
    <name evidence="2" type="ORF">A244_01205</name>
</gene>
<evidence type="ECO:0000313" key="2">
    <source>
        <dbReference type="EMBL" id="EPN64008.1"/>
    </source>
</evidence>
<proteinExistence type="predicted"/>
<keyword evidence="1" id="KW-0472">Membrane</keyword>
<keyword evidence="1" id="KW-1133">Transmembrane helix</keyword>
<keyword evidence="1" id="KW-0812">Transmembrane</keyword>
<feature type="non-terminal residue" evidence="2">
    <location>
        <position position="160"/>
    </location>
</feature>
<dbReference type="AlphaFoldDB" id="S6VB16"/>
<reference evidence="2 3" key="1">
    <citation type="journal article" date="2013" name="PLoS Pathog.">
        <title>Genomic analysis of the Kiwifruit pathogen Pseudomonas syringae pv. actinidiae provides insight into the origins of an emergent plant disease.</title>
        <authorList>
            <person name="McCann H.C."/>
            <person name="Rikkerink E.H."/>
            <person name="Bertels F."/>
            <person name="Fiers M."/>
            <person name="Lu A."/>
            <person name="Rees-George J."/>
            <person name="Andersen M.T."/>
            <person name="Gleave A.P."/>
            <person name="Haubold B."/>
            <person name="Wohlers M.W."/>
            <person name="Guttman D.S."/>
            <person name="Wang P.W."/>
            <person name="Straub C."/>
            <person name="Vanneste J.L."/>
            <person name="Rainey P.B."/>
            <person name="Templeton M.D."/>
        </authorList>
    </citation>
    <scope>NUCLEOTIDE SEQUENCE [LARGE SCALE GENOMIC DNA]</scope>
    <source>
        <strain evidence="2 3">ICMP 18807</strain>
    </source>
</reference>
<dbReference type="GO" id="GO:0016301">
    <property type="term" value="F:kinase activity"/>
    <property type="evidence" value="ECO:0007669"/>
    <property type="project" value="UniProtKB-KW"/>
</dbReference>
<keyword evidence="2" id="KW-0418">Kinase</keyword>
<keyword evidence="2" id="KW-0808">Transferase</keyword>
<comment type="caution">
    <text evidence="2">The sequence shown here is derived from an EMBL/GenBank/DDBJ whole genome shotgun (WGS) entry which is preliminary data.</text>
</comment>
<organism evidence="2 3">
    <name type="scientific">Pseudomonas syringae pv. actinidiae ICMP 18807</name>
    <dbReference type="NCBI Taxonomy" id="1194404"/>
    <lineage>
        <taxon>Bacteria</taxon>
        <taxon>Pseudomonadati</taxon>
        <taxon>Pseudomonadota</taxon>
        <taxon>Gammaproteobacteria</taxon>
        <taxon>Pseudomonadales</taxon>
        <taxon>Pseudomonadaceae</taxon>
        <taxon>Pseudomonas</taxon>
        <taxon>Pseudomonas syringae</taxon>
    </lineage>
</organism>
<protein>
    <submittedName>
        <fullName evidence="2">Sensor histidine kinase</fullName>
    </submittedName>
</protein>
<accession>S6VB16</accession>
<sequence>ITAYHATQGLSAEDASRLLAAMQTPDSELWVSAWPIANTLDMRAEEYRLVADLSHRLKLPAETTIGMQLERISGGPAREHVFVAAGWAPLRLRTSIDLLNGSFLNGIQHPAGGYEWGRMLAYTLPVTTIPVLLIVVFFMRRIVRPVKTLAKATERVSRGE</sequence>